<dbReference type="InterPro" id="IPR014327">
    <property type="entry name" value="RNA_pol_sigma70_bacteroid"/>
</dbReference>
<proteinExistence type="inferred from homology"/>
<dbReference type="RefSeq" id="WP_119411389.1">
    <property type="nucleotide sequence ID" value="NZ_CP032869.1"/>
</dbReference>
<dbReference type="NCBIfam" id="TIGR02937">
    <property type="entry name" value="sigma70-ECF"/>
    <property type="match status" value="1"/>
</dbReference>
<dbReference type="OrthoDB" id="1097528at2"/>
<evidence type="ECO:0000256" key="1">
    <source>
        <dbReference type="ARBA" id="ARBA00010641"/>
    </source>
</evidence>
<dbReference type="Proteomes" id="UP000270046">
    <property type="component" value="Chromosome"/>
</dbReference>
<dbReference type="Gene3D" id="1.10.1740.10">
    <property type="match status" value="1"/>
</dbReference>
<dbReference type="GO" id="GO:0003677">
    <property type="term" value="F:DNA binding"/>
    <property type="evidence" value="ECO:0007669"/>
    <property type="project" value="InterPro"/>
</dbReference>
<evidence type="ECO:0000256" key="2">
    <source>
        <dbReference type="ARBA" id="ARBA00023015"/>
    </source>
</evidence>
<name>A0A494VVU5_9SPHI</name>
<dbReference type="EMBL" id="CP032869">
    <property type="protein sequence ID" value="AYL95428.1"/>
    <property type="molecule type" value="Genomic_DNA"/>
</dbReference>
<dbReference type="GO" id="GO:0006352">
    <property type="term" value="P:DNA-templated transcription initiation"/>
    <property type="evidence" value="ECO:0007669"/>
    <property type="project" value="InterPro"/>
</dbReference>
<evidence type="ECO:0000259" key="6">
    <source>
        <dbReference type="Pfam" id="PF08281"/>
    </source>
</evidence>
<evidence type="ECO:0000313" key="7">
    <source>
        <dbReference type="EMBL" id="AYL95428.1"/>
    </source>
</evidence>
<evidence type="ECO:0000256" key="4">
    <source>
        <dbReference type="ARBA" id="ARBA00023163"/>
    </source>
</evidence>
<dbReference type="InterPro" id="IPR039425">
    <property type="entry name" value="RNA_pol_sigma-70-like"/>
</dbReference>
<keyword evidence="2" id="KW-0805">Transcription regulation</keyword>
<feature type="domain" description="RNA polymerase sigma-70 region 2" evidence="5">
    <location>
        <begin position="28"/>
        <end position="84"/>
    </location>
</feature>
<dbReference type="InterPro" id="IPR000792">
    <property type="entry name" value="Tscrpt_reg_LuxR_C"/>
</dbReference>
<dbReference type="InterPro" id="IPR013324">
    <property type="entry name" value="RNA_pol_sigma_r3/r4-like"/>
</dbReference>
<accession>A0A494VVU5</accession>
<evidence type="ECO:0000256" key="3">
    <source>
        <dbReference type="ARBA" id="ARBA00023082"/>
    </source>
</evidence>
<evidence type="ECO:0000313" key="8">
    <source>
        <dbReference type="Proteomes" id="UP000270046"/>
    </source>
</evidence>
<dbReference type="SUPFAM" id="SSF88659">
    <property type="entry name" value="Sigma3 and sigma4 domains of RNA polymerase sigma factors"/>
    <property type="match status" value="1"/>
</dbReference>
<keyword evidence="8" id="KW-1185">Reference proteome</keyword>
<dbReference type="Pfam" id="PF08281">
    <property type="entry name" value="Sigma70_r4_2"/>
    <property type="match status" value="1"/>
</dbReference>
<dbReference type="KEGG" id="muh:HYN43_009035"/>
<dbReference type="NCBIfam" id="TIGR02985">
    <property type="entry name" value="Sig70_bacteroi1"/>
    <property type="match status" value="1"/>
</dbReference>
<reference evidence="7 8" key="1">
    <citation type="submission" date="2018-10" db="EMBL/GenBank/DDBJ databases">
        <title>Genome sequencing of Mucilaginibacter sp. HYN0043.</title>
        <authorList>
            <person name="Kim M."/>
            <person name="Yi H."/>
        </authorList>
    </citation>
    <scope>NUCLEOTIDE SEQUENCE [LARGE SCALE GENOMIC DNA]</scope>
    <source>
        <strain evidence="7 8">HYN0043</strain>
    </source>
</reference>
<feature type="domain" description="RNA polymerase sigma factor 70 region 4 type 2" evidence="6">
    <location>
        <begin position="125"/>
        <end position="172"/>
    </location>
</feature>
<dbReference type="InterPro" id="IPR013325">
    <property type="entry name" value="RNA_pol_sigma_r2"/>
</dbReference>
<dbReference type="InterPro" id="IPR007627">
    <property type="entry name" value="RNA_pol_sigma70_r2"/>
</dbReference>
<dbReference type="Gene3D" id="1.10.10.10">
    <property type="entry name" value="Winged helix-like DNA-binding domain superfamily/Winged helix DNA-binding domain"/>
    <property type="match status" value="1"/>
</dbReference>
<keyword evidence="3" id="KW-0731">Sigma factor</keyword>
<dbReference type="PRINTS" id="PR00038">
    <property type="entry name" value="HTHLUXR"/>
</dbReference>
<dbReference type="SUPFAM" id="SSF88946">
    <property type="entry name" value="Sigma2 domain of RNA polymerase sigma factors"/>
    <property type="match status" value="1"/>
</dbReference>
<dbReference type="Pfam" id="PF04542">
    <property type="entry name" value="Sigma70_r2"/>
    <property type="match status" value="1"/>
</dbReference>
<gene>
    <name evidence="7" type="ORF">HYN43_009035</name>
</gene>
<keyword evidence="4" id="KW-0804">Transcription</keyword>
<comment type="similarity">
    <text evidence="1">Belongs to the sigma-70 factor family. ECF subfamily.</text>
</comment>
<dbReference type="InterPro" id="IPR014284">
    <property type="entry name" value="RNA_pol_sigma-70_dom"/>
</dbReference>
<dbReference type="AlphaFoldDB" id="A0A494VVU5"/>
<dbReference type="GO" id="GO:0016987">
    <property type="term" value="F:sigma factor activity"/>
    <property type="evidence" value="ECO:0007669"/>
    <property type="project" value="UniProtKB-KW"/>
</dbReference>
<evidence type="ECO:0000259" key="5">
    <source>
        <dbReference type="Pfam" id="PF04542"/>
    </source>
</evidence>
<dbReference type="InterPro" id="IPR036388">
    <property type="entry name" value="WH-like_DNA-bd_sf"/>
</dbReference>
<protein>
    <submittedName>
        <fullName evidence="7">RNA polymerase sigma-70 factor</fullName>
    </submittedName>
</protein>
<sequence>MISYNKLSDEELLQLLVEQDTLAFSEIYNRYWSKLIAMAYSHTKEKFAAEEIVQDIFLSVWTRRDIIRIDSLKAYLATAVKFSVFKHQYNKNRQTKVLGELPHQAAPLTDEIVHAKFLEEYINGIVEELPEKCRLIYKHSRHKGMSAKDIAQEMSIAEKTVEAHLTKALKTLRLNLKGFLFLLTILLKLL</sequence>
<dbReference type="InterPro" id="IPR013249">
    <property type="entry name" value="RNA_pol_sigma70_r4_t2"/>
</dbReference>
<dbReference type="PANTHER" id="PTHR43133">
    <property type="entry name" value="RNA POLYMERASE ECF-TYPE SIGMA FACTO"/>
    <property type="match status" value="1"/>
</dbReference>
<organism evidence="7 8">
    <name type="scientific">Mucilaginibacter celer</name>
    <dbReference type="NCBI Taxonomy" id="2305508"/>
    <lineage>
        <taxon>Bacteria</taxon>
        <taxon>Pseudomonadati</taxon>
        <taxon>Bacteroidota</taxon>
        <taxon>Sphingobacteriia</taxon>
        <taxon>Sphingobacteriales</taxon>
        <taxon>Sphingobacteriaceae</taxon>
        <taxon>Mucilaginibacter</taxon>
    </lineage>
</organism>
<dbReference type="PANTHER" id="PTHR43133:SF46">
    <property type="entry name" value="RNA POLYMERASE SIGMA-70 FACTOR ECF SUBFAMILY"/>
    <property type="match status" value="1"/>
</dbReference>